<comment type="caution">
    <text evidence="7">The sequence shown here is derived from an EMBL/GenBank/DDBJ whole genome shotgun (WGS) entry which is preliminary data.</text>
</comment>
<evidence type="ECO:0000256" key="4">
    <source>
        <dbReference type="PROSITE-ProRule" id="PRU00339"/>
    </source>
</evidence>
<feature type="repeat" description="TPR" evidence="4">
    <location>
        <begin position="531"/>
        <end position="564"/>
    </location>
</feature>
<keyword evidence="5" id="KW-0472">Membrane</keyword>
<keyword evidence="5" id="KW-1133">Transmembrane helix</keyword>
<evidence type="ECO:0000313" key="7">
    <source>
        <dbReference type="EMBL" id="GMQ28983.1"/>
    </source>
</evidence>
<dbReference type="InterPro" id="IPR019734">
    <property type="entry name" value="TPR_rpt"/>
</dbReference>
<dbReference type="Pfam" id="PF12833">
    <property type="entry name" value="HTH_18"/>
    <property type="match status" value="1"/>
</dbReference>
<name>A0ABQ6PMH7_9BACT</name>
<keyword evidence="4" id="KW-0802">TPR repeat</keyword>
<evidence type="ECO:0000256" key="2">
    <source>
        <dbReference type="ARBA" id="ARBA00023125"/>
    </source>
</evidence>
<dbReference type="EMBL" id="BTPD01000004">
    <property type="protein sequence ID" value="GMQ28983.1"/>
    <property type="molecule type" value="Genomic_DNA"/>
</dbReference>
<dbReference type="InterPro" id="IPR009057">
    <property type="entry name" value="Homeodomain-like_sf"/>
</dbReference>
<evidence type="ECO:0000313" key="8">
    <source>
        <dbReference type="Proteomes" id="UP001338309"/>
    </source>
</evidence>
<dbReference type="Proteomes" id="UP001338309">
    <property type="component" value="Unassembled WGS sequence"/>
</dbReference>
<keyword evidence="1" id="KW-0805">Transcription regulation</keyword>
<keyword evidence="8" id="KW-1185">Reference proteome</keyword>
<dbReference type="PROSITE" id="PS01124">
    <property type="entry name" value="HTH_ARAC_FAMILY_2"/>
    <property type="match status" value="1"/>
</dbReference>
<dbReference type="PANTHER" id="PTHR43280">
    <property type="entry name" value="ARAC-FAMILY TRANSCRIPTIONAL REGULATOR"/>
    <property type="match status" value="1"/>
</dbReference>
<dbReference type="Gene3D" id="1.25.40.10">
    <property type="entry name" value="Tetratricopeptide repeat domain"/>
    <property type="match status" value="2"/>
</dbReference>
<dbReference type="PROSITE" id="PS00041">
    <property type="entry name" value="HTH_ARAC_FAMILY_1"/>
    <property type="match status" value="1"/>
</dbReference>
<keyword evidence="2" id="KW-0238">DNA-binding</keyword>
<keyword evidence="5" id="KW-0812">Transmembrane</keyword>
<dbReference type="Gene3D" id="3.40.50.10070">
    <property type="entry name" value="TolB, N-terminal domain"/>
    <property type="match status" value="1"/>
</dbReference>
<evidence type="ECO:0000256" key="3">
    <source>
        <dbReference type="ARBA" id="ARBA00023163"/>
    </source>
</evidence>
<feature type="transmembrane region" description="Helical" evidence="5">
    <location>
        <begin position="135"/>
        <end position="154"/>
    </location>
</feature>
<sequence length="688" mass="79324">MADSPKHSEDFLSQATALVVERAADEQFGVSELAEAMNMSRSNLLRKIQAATGLSASLFIRKIRLEIGIDLLKEGNLTVSEVSYQVGFGSASYFIKCFREQYGFPPGEVGKQRIETSSEEPKHVVQPKEEQNSKIWIFGILAVLAVVAVASFFWPKSISELSEEEKSIAVLPFKNESADSTNLYFINGLMESTLNNLQKIKNLRVISRSSVEKYRNSNKSISEMAEELDVSYFVSGSGQKVGDQVLLNIQLIDAQTERQIWAEQYNRRLADIFSIQNEIATKISDAIQVIVTPTELEQIEKRPTENLLAYDYYLQALEPYHSRTDEGLLKGIALFEKAIEQDPEFSLAYAHVAISYYLLEMFRSEKLFTEKINAYADKALLLDSKSAESLTAKAFYYIQSEEFGLARPYLEKALEYNANSALAIQMLADFYFRLAPNTEKYLEYALLGVKLQVTNGDSTAQSYSLLQLANALMTAGFVEQAREFIDRSLVYDSTNYYAPHLRSYILFAKEKDNQKMLQRLIKEWKKDSSRLDILQDIGKFYYLEKKYDSAFMYYHQFVEAREKNGLAIYELENSKIGWVYEKTGNVQEAMKFFKEFETFAESDQSIYRNIALATQSALEENWGKTLAYLQDFSREQHFQYWFLYLEDEPLFEPIRSRPEFRNIMEKIKTNFWNQHEKIKARLDQEGLL</sequence>
<dbReference type="SUPFAM" id="SSF48452">
    <property type="entry name" value="TPR-like"/>
    <property type="match status" value="1"/>
</dbReference>
<reference evidence="7 8" key="1">
    <citation type="submission" date="2023-08" db="EMBL/GenBank/DDBJ databases">
        <title>Draft genome sequence of Algoriphagus confluentis.</title>
        <authorList>
            <person name="Takatani N."/>
            <person name="Hosokawa M."/>
            <person name="Sawabe T."/>
        </authorList>
    </citation>
    <scope>NUCLEOTIDE SEQUENCE [LARGE SCALE GENOMIC DNA]</scope>
    <source>
        <strain evidence="7 8">NBRC 111222</strain>
    </source>
</reference>
<protein>
    <recommendedName>
        <fullName evidence="6">HTH araC/xylS-type domain-containing protein</fullName>
    </recommendedName>
</protein>
<dbReference type="Pfam" id="PF13181">
    <property type="entry name" value="TPR_8"/>
    <property type="match status" value="1"/>
</dbReference>
<dbReference type="InterPro" id="IPR018062">
    <property type="entry name" value="HTH_AraC-typ_CS"/>
</dbReference>
<dbReference type="PROSITE" id="PS50005">
    <property type="entry name" value="TPR"/>
    <property type="match status" value="1"/>
</dbReference>
<feature type="domain" description="HTH araC/xylS-type" evidence="6">
    <location>
        <begin position="13"/>
        <end position="112"/>
    </location>
</feature>
<dbReference type="SMART" id="SM00028">
    <property type="entry name" value="TPR"/>
    <property type="match status" value="4"/>
</dbReference>
<proteinExistence type="predicted"/>
<evidence type="ECO:0000259" key="6">
    <source>
        <dbReference type="PROSITE" id="PS01124"/>
    </source>
</evidence>
<dbReference type="SUPFAM" id="SSF46689">
    <property type="entry name" value="Homeodomain-like"/>
    <property type="match status" value="1"/>
</dbReference>
<keyword evidence="3" id="KW-0804">Transcription</keyword>
<dbReference type="InterPro" id="IPR011990">
    <property type="entry name" value="TPR-like_helical_dom_sf"/>
</dbReference>
<dbReference type="RefSeq" id="WP_338223718.1">
    <property type="nucleotide sequence ID" value="NZ_BTPD01000004.1"/>
</dbReference>
<dbReference type="Gene3D" id="1.10.10.60">
    <property type="entry name" value="Homeodomain-like"/>
    <property type="match status" value="1"/>
</dbReference>
<evidence type="ECO:0000256" key="1">
    <source>
        <dbReference type="ARBA" id="ARBA00023015"/>
    </source>
</evidence>
<accession>A0ABQ6PMH7</accession>
<dbReference type="InterPro" id="IPR018060">
    <property type="entry name" value="HTH_AraC"/>
</dbReference>
<dbReference type="SMART" id="SM00342">
    <property type="entry name" value="HTH_ARAC"/>
    <property type="match status" value="1"/>
</dbReference>
<organism evidence="7 8">
    <name type="scientific">Algoriphagus confluentis</name>
    <dbReference type="NCBI Taxonomy" id="1697556"/>
    <lineage>
        <taxon>Bacteria</taxon>
        <taxon>Pseudomonadati</taxon>
        <taxon>Bacteroidota</taxon>
        <taxon>Cytophagia</taxon>
        <taxon>Cytophagales</taxon>
        <taxon>Cyclobacteriaceae</taxon>
        <taxon>Algoriphagus</taxon>
    </lineage>
</organism>
<dbReference type="PANTHER" id="PTHR43280:SF2">
    <property type="entry name" value="HTH-TYPE TRANSCRIPTIONAL REGULATOR EXSA"/>
    <property type="match status" value="1"/>
</dbReference>
<evidence type="ECO:0000256" key="5">
    <source>
        <dbReference type="SAM" id="Phobius"/>
    </source>
</evidence>
<gene>
    <name evidence="7" type="ORF">Aconfl_16260</name>
</gene>